<dbReference type="SUPFAM" id="SSF51391">
    <property type="entry name" value="Thiamin phosphate synthase"/>
    <property type="match status" value="1"/>
</dbReference>
<dbReference type="InterPro" id="IPR013785">
    <property type="entry name" value="Aldolase_TIM"/>
</dbReference>
<protein>
    <submittedName>
        <fullName evidence="2">Thiamine-phosphate pyrophosphorylase</fullName>
        <ecNumber evidence="2">2.5.1.3</ecNumber>
    </submittedName>
</protein>
<keyword evidence="3" id="KW-1185">Reference proteome</keyword>
<dbReference type="CDD" id="cd00564">
    <property type="entry name" value="TMP_TenI"/>
    <property type="match status" value="1"/>
</dbReference>
<dbReference type="GO" id="GO:0009228">
    <property type="term" value="P:thiamine biosynthetic process"/>
    <property type="evidence" value="ECO:0007669"/>
    <property type="project" value="UniProtKB-KW"/>
</dbReference>
<evidence type="ECO:0000313" key="3">
    <source>
        <dbReference type="Proteomes" id="UP000562395"/>
    </source>
</evidence>
<dbReference type="EMBL" id="JACICY010000002">
    <property type="protein sequence ID" value="MBB3860160.1"/>
    <property type="molecule type" value="Genomic_DNA"/>
</dbReference>
<comment type="caution">
    <text evidence="2">The sequence shown here is derived from an EMBL/GenBank/DDBJ whole genome shotgun (WGS) entry which is preliminary data.</text>
</comment>
<organism evidence="2 3">
    <name type="scientific">Novosphingobium hassiacum</name>
    <dbReference type="NCBI Taxonomy" id="173676"/>
    <lineage>
        <taxon>Bacteria</taxon>
        <taxon>Pseudomonadati</taxon>
        <taxon>Pseudomonadota</taxon>
        <taxon>Alphaproteobacteria</taxon>
        <taxon>Sphingomonadales</taxon>
        <taxon>Sphingomonadaceae</taxon>
        <taxon>Novosphingobium</taxon>
    </lineage>
</organism>
<dbReference type="Gene3D" id="3.20.20.70">
    <property type="entry name" value="Aldolase class I"/>
    <property type="match status" value="1"/>
</dbReference>
<keyword evidence="2" id="KW-0808">Transferase</keyword>
<sequence>MAKRQTNKRVPSAILISDARNDAALERAIARLPRGAALVFRHYHLPPAERRARFEALRKLARLHRIAMIGARVPRSWRADGVYGTPAEIAGARGLRLATAHSLSEIGAATRAGAHAILLSPVYATRSHPGALALGAPRFLMLARHSSLPVIALGGMTRARAARLPVHGWAAIDGRA</sequence>
<dbReference type="Proteomes" id="UP000562395">
    <property type="component" value="Unassembled WGS sequence"/>
</dbReference>
<dbReference type="Pfam" id="PF02581">
    <property type="entry name" value="TMP-TENI"/>
    <property type="match status" value="1"/>
</dbReference>
<dbReference type="RefSeq" id="WP_246385585.1">
    <property type="nucleotide sequence ID" value="NZ_JACICY010000002.1"/>
</dbReference>
<evidence type="ECO:0000259" key="1">
    <source>
        <dbReference type="Pfam" id="PF02581"/>
    </source>
</evidence>
<reference evidence="2 3" key="1">
    <citation type="submission" date="2020-08" db="EMBL/GenBank/DDBJ databases">
        <title>Genomic Encyclopedia of Type Strains, Phase IV (KMG-IV): sequencing the most valuable type-strain genomes for metagenomic binning, comparative biology and taxonomic classification.</title>
        <authorList>
            <person name="Goeker M."/>
        </authorList>
    </citation>
    <scope>NUCLEOTIDE SEQUENCE [LARGE SCALE GENOMIC DNA]</scope>
    <source>
        <strain evidence="2 3">DSM 14552</strain>
    </source>
</reference>
<proteinExistence type="predicted"/>
<dbReference type="EC" id="2.5.1.3" evidence="2"/>
<dbReference type="InterPro" id="IPR022998">
    <property type="entry name" value="ThiamineP_synth_TenI"/>
</dbReference>
<dbReference type="InterPro" id="IPR036206">
    <property type="entry name" value="ThiamineP_synth_sf"/>
</dbReference>
<gene>
    <name evidence="2" type="ORF">GGQ88_001421</name>
</gene>
<accession>A0A7W5ZYR7</accession>
<name>A0A7W5ZYR7_9SPHN</name>
<dbReference type="AlphaFoldDB" id="A0A7W5ZYR7"/>
<dbReference type="GO" id="GO:0004789">
    <property type="term" value="F:thiamine-phosphate diphosphorylase activity"/>
    <property type="evidence" value="ECO:0007669"/>
    <property type="project" value="UniProtKB-EC"/>
</dbReference>
<feature type="domain" description="Thiamine phosphate synthase/TenI" evidence="1">
    <location>
        <begin position="16"/>
        <end position="168"/>
    </location>
</feature>
<evidence type="ECO:0000313" key="2">
    <source>
        <dbReference type="EMBL" id="MBB3860160.1"/>
    </source>
</evidence>